<keyword evidence="4" id="KW-1185">Reference proteome</keyword>
<feature type="region of interest" description="Disordered" evidence="1">
    <location>
        <begin position="38"/>
        <end position="61"/>
    </location>
</feature>
<accession>A0ABS2AU96</accession>
<organism evidence="3 4">
    <name type="scientific">Paractinoplanes ovalisporus</name>
    <dbReference type="NCBI Taxonomy" id="2810368"/>
    <lineage>
        <taxon>Bacteria</taxon>
        <taxon>Bacillati</taxon>
        <taxon>Actinomycetota</taxon>
        <taxon>Actinomycetes</taxon>
        <taxon>Micromonosporales</taxon>
        <taxon>Micromonosporaceae</taxon>
        <taxon>Paractinoplanes</taxon>
    </lineage>
</organism>
<dbReference type="EMBL" id="JAENHP010000035">
    <property type="protein sequence ID" value="MBM2623420.1"/>
    <property type="molecule type" value="Genomic_DNA"/>
</dbReference>
<reference evidence="3 4" key="1">
    <citation type="submission" date="2021-01" db="EMBL/GenBank/DDBJ databases">
        <title>Actinoplanes sp. nov. LDG1-06 isolated from lichen.</title>
        <authorList>
            <person name="Saeng-In P."/>
            <person name="Phongsopitanun W."/>
            <person name="Kanchanasin P."/>
            <person name="Yuki M."/>
            <person name="Kudo T."/>
            <person name="Ohkuma M."/>
            <person name="Tanasupawat S."/>
        </authorList>
    </citation>
    <scope>NUCLEOTIDE SEQUENCE [LARGE SCALE GENOMIC DNA]</scope>
    <source>
        <strain evidence="3 4">LDG1-06</strain>
    </source>
</reference>
<sequence>MQYLIGRASQDDAGDRAELRDFVAARLRHPDGVLLIDETRGPEERHSPRRGPTAALRHRREDRELPAPGAPLLCLAVWSPLVDVALYLPKSWTADPARRAEAGAPDTAGFATKPQLARRLIETAAGGGLPCRWSPTMKPTAATQDWPSGGGRGRAGRTQAVCERITGRGSAMAISRSGGGELLTLVYCREGGFVQRLELVVVQLDEVRRLIEVGRIPQLRLAYILLDSAVELLMHRMVQWKLRDERRQFEQLERLYQWRHWRTHGTPIQKQLAEQITEQQLHDEIAAYEPRVTPNKYRREVDRYFGAKVAFLVEKGALPTLLKPVLGKLHDYRNETYHRDQHREQVLIPAVLVYFDVACAVLEQLRSGAMTISGQVGPEMARFIDGDPHQADPFEIPARVAAGLRAEVGLDVAAVAQALTGHVAARLEELESGLEYIEQNSRSARPGDAIAMMQAEDGDLEAVFSVEVLRRRTYPLSMADVHNWQRRAELLAGMGDRDSLFAAFAELEDAFEGLERRVARAVRCIDEEANMRI</sequence>
<feature type="domain" description="Transposase IS701-like DDE" evidence="2">
    <location>
        <begin position="5"/>
        <end position="133"/>
    </location>
</feature>
<dbReference type="Proteomes" id="UP000632138">
    <property type="component" value="Unassembled WGS sequence"/>
</dbReference>
<dbReference type="InterPro" id="IPR038721">
    <property type="entry name" value="IS701-like_DDE_dom"/>
</dbReference>
<protein>
    <submittedName>
        <fullName evidence="3">Transposase</fullName>
    </submittedName>
</protein>
<name>A0ABS2AU96_9ACTN</name>
<evidence type="ECO:0000313" key="4">
    <source>
        <dbReference type="Proteomes" id="UP000632138"/>
    </source>
</evidence>
<evidence type="ECO:0000256" key="1">
    <source>
        <dbReference type="SAM" id="MobiDB-lite"/>
    </source>
</evidence>
<evidence type="ECO:0000313" key="3">
    <source>
        <dbReference type="EMBL" id="MBM2623420.1"/>
    </source>
</evidence>
<proteinExistence type="predicted"/>
<dbReference type="Pfam" id="PF13546">
    <property type="entry name" value="DDE_5"/>
    <property type="match status" value="1"/>
</dbReference>
<evidence type="ECO:0000259" key="2">
    <source>
        <dbReference type="Pfam" id="PF13546"/>
    </source>
</evidence>
<gene>
    <name evidence="3" type="ORF">JIG36_48790</name>
</gene>
<feature type="region of interest" description="Disordered" evidence="1">
    <location>
        <begin position="132"/>
        <end position="157"/>
    </location>
</feature>
<comment type="caution">
    <text evidence="3">The sequence shown here is derived from an EMBL/GenBank/DDBJ whole genome shotgun (WGS) entry which is preliminary data.</text>
</comment>